<evidence type="ECO:0000313" key="2">
    <source>
        <dbReference type="EMBL" id="KAJ7077279.1"/>
    </source>
</evidence>
<feature type="region of interest" description="Disordered" evidence="1">
    <location>
        <begin position="451"/>
        <end position="473"/>
    </location>
</feature>
<protein>
    <submittedName>
        <fullName evidence="2">Uncharacterized protein</fullName>
    </submittedName>
</protein>
<feature type="compositionally biased region" description="Basic residues" evidence="1">
    <location>
        <begin position="638"/>
        <end position="647"/>
    </location>
</feature>
<organism evidence="2 3">
    <name type="scientific">Mycena belliarum</name>
    <dbReference type="NCBI Taxonomy" id="1033014"/>
    <lineage>
        <taxon>Eukaryota</taxon>
        <taxon>Fungi</taxon>
        <taxon>Dikarya</taxon>
        <taxon>Basidiomycota</taxon>
        <taxon>Agaricomycotina</taxon>
        <taxon>Agaricomycetes</taxon>
        <taxon>Agaricomycetidae</taxon>
        <taxon>Agaricales</taxon>
        <taxon>Marasmiineae</taxon>
        <taxon>Mycenaceae</taxon>
        <taxon>Mycena</taxon>
    </lineage>
</organism>
<comment type="caution">
    <text evidence="2">The sequence shown here is derived from an EMBL/GenBank/DDBJ whole genome shotgun (WGS) entry which is preliminary data.</text>
</comment>
<gene>
    <name evidence="2" type="ORF">B0H15DRAFT_805266</name>
</gene>
<dbReference type="Proteomes" id="UP001222325">
    <property type="component" value="Unassembled WGS sequence"/>
</dbReference>
<name>A0AAD6TTZ4_9AGAR</name>
<dbReference type="EMBL" id="JARJCN010000074">
    <property type="protein sequence ID" value="KAJ7077279.1"/>
    <property type="molecule type" value="Genomic_DNA"/>
</dbReference>
<accession>A0AAD6TTZ4</accession>
<feature type="compositionally biased region" description="Pro residues" evidence="1">
    <location>
        <begin position="620"/>
        <end position="632"/>
    </location>
</feature>
<reference evidence="2" key="1">
    <citation type="submission" date="2023-03" db="EMBL/GenBank/DDBJ databases">
        <title>Massive genome expansion in bonnet fungi (Mycena s.s.) driven by repeated elements and novel gene families across ecological guilds.</title>
        <authorList>
            <consortium name="Lawrence Berkeley National Laboratory"/>
            <person name="Harder C.B."/>
            <person name="Miyauchi S."/>
            <person name="Viragh M."/>
            <person name="Kuo A."/>
            <person name="Thoen E."/>
            <person name="Andreopoulos B."/>
            <person name="Lu D."/>
            <person name="Skrede I."/>
            <person name="Drula E."/>
            <person name="Henrissat B."/>
            <person name="Morin E."/>
            <person name="Kohler A."/>
            <person name="Barry K."/>
            <person name="LaButti K."/>
            <person name="Morin E."/>
            <person name="Salamov A."/>
            <person name="Lipzen A."/>
            <person name="Mereny Z."/>
            <person name="Hegedus B."/>
            <person name="Baldrian P."/>
            <person name="Stursova M."/>
            <person name="Weitz H."/>
            <person name="Taylor A."/>
            <person name="Grigoriev I.V."/>
            <person name="Nagy L.G."/>
            <person name="Martin F."/>
            <person name="Kauserud H."/>
        </authorList>
    </citation>
    <scope>NUCLEOTIDE SEQUENCE</scope>
    <source>
        <strain evidence="2">CBHHK173m</strain>
    </source>
</reference>
<evidence type="ECO:0000256" key="1">
    <source>
        <dbReference type="SAM" id="MobiDB-lite"/>
    </source>
</evidence>
<evidence type="ECO:0000313" key="3">
    <source>
        <dbReference type="Proteomes" id="UP001222325"/>
    </source>
</evidence>
<proteinExistence type="predicted"/>
<feature type="compositionally biased region" description="Polar residues" evidence="1">
    <location>
        <begin position="459"/>
        <end position="470"/>
    </location>
</feature>
<keyword evidence="3" id="KW-1185">Reference proteome</keyword>
<sequence length="647" mass="70860">MPSALSPPPWASSWFDDEGSHSTLAAHRSRDAARRASGSGPCRHLSSLTTTDLDEFAPGGMFAQSINILAKFSRCRSLAAAVSTARLARSHGSPERSSPRRRNTLVPNGLVCACERGRNTAAAPPHFGPTGMTYLRCLTSHCPFQRALFLGNLPLQSRVLPARASIRLDPLILSRLSRFHCPAFDSIPKLVNNGLYQATLMSKASPLAAAQRPPGILSKLSLPFRFSPTSGQQRATSLAISEAIGITLTPGASLFGFKAVDGLAPENDRLPLPHKPRSIEVIARRAFSLGISEVSSVTSTIPILRTFKPKALRWPFSRCLASNELMAALWSAAESTLRRNPQISIEIMYSWPYSGLPKLLMISVLWPSSLKLGARLAPFRTSNESRSWVRMPFEVEARRFAAHPCLTSNKYSFDVDSNSLQNQARRFFETANELRVFIDFKRDIVRSCVSRAQGPETPDSGNAPSSNTEGETTRCVREDLEQLPIEDFALEHGRDYARVSRDSYNTKTMVERESALAMGLGWRYHKFLSLTVVQGPHVLHPSDSAHEHSLADLPVYGYYPSVKQSQHPKRAPPPFDVGSDLSISRGADWAGQAQNPLLNSGPHGASSCPKPKLSASPCGRSPPLPQDVPPPALAKRVGAQRRRGIER</sequence>
<dbReference type="AlphaFoldDB" id="A0AAD6TTZ4"/>
<feature type="region of interest" description="Disordered" evidence="1">
    <location>
        <begin position="563"/>
        <end position="647"/>
    </location>
</feature>